<gene>
    <name evidence="4" type="ORF">IFE08_03575</name>
</gene>
<dbReference type="GO" id="GO:0004038">
    <property type="term" value="F:allantoinase activity"/>
    <property type="evidence" value="ECO:0007669"/>
    <property type="project" value="TreeGrafter"/>
</dbReference>
<comment type="function">
    <text evidence="1">Catalyzes the reversible cyclization of carbamoyl aspartate to dihydroorotate.</text>
</comment>
<dbReference type="GO" id="GO:0006145">
    <property type="term" value="P:purine nucleobase catabolic process"/>
    <property type="evidence" value="ECO:0007669"/>
    <property type="project" value="TreeGrafter"/>
</dbReference>
<dbReference type="SUPFAM" id="SSF51556">
    <property type="entry name" value="Metallo-dependent hydrolases"/>
    <property type="match status" value="1"/>
</dbReference>
<keyword evidence="2" id="KW-0479">Metal-binding</keyword>
<dbReference type="InterPro" id="IPR002195">
    <property type="entry name" value="Dihydroorotase_CS"/>
</dbReference>
<name>A0A7S6WQJ0_9SPIR</name>
<dbReference type="InterPro" id="IPR050138">
    <property type="entry name" value="DHOase/Allantoinase_Hydrolase"/>
</dbReference>
<dbReference type="PROSITE" id="PS00482">
    <property type="entry name" value="DIHYDROOROTASE_1"/>
    <property type="match status" value="1"/>
</dbReference>
<keyword evidence="3" id="KW-0378">Hydrolase</keyword>
<dbReference type="Gene3D" id="3.20.20.140">
    <property type="entry name" value="Metal-dependent hydrolases"/>
    <property type="match status" value="1"/>
</dbReference>
<evidence type="ECO:0000313" key="5">
    <source>
        <dbReference type="Proteomes" id="UP000593915"/>
    </source>
</evidence>
<sequence length="351" mass="38542">MIDSHVHLRDGLLSQKETIEHGAGLAAAAGFTALFDMPNTDPPLVSEKRIMERFALAETSLKKINKDIFYGVYGGLTSDSKQIENSVLFYKTRFPAIVGFKMFAGHSTGKMGIVEKEEQRKVYSALSKLNYRGVLAVHCEKESLIKHSVFNIDKPITHSFARPPVSESESVKEQIELVQSENFSGHLHICHISTAAGIELVQTAKKNGMNISCGATAHHALLNMESYSRLGILVKINPPLRGEEDRLAVFNALISGSIDWIESDHAPHTLEDKRNGASGVPGFAGSLLLVQKLREAGCTETRLAQLCGKTVNKIFGLNLPFNVPSKEDIVKALPSLRKAYPFDVFSDISIK</sequence>
<organism evidence="4 5">
    <name type="scientific">Treponema pedis</name>
    <dbReference type="NCBI Taxonomy" id="409322"/>
    <lineage>
        <taxon>Bacteria</taxon>
        <taxon>Pseudomonadati</taxon>
        <taxon>Spirochaetota</taxon>
        <taxon>Spirochaetia</taxon>
        <taxon>Spirochaetales</taxon>
        <taxon>Treponemataceae</taxon>
        <taxon>Treponema</taxon>
    </lineage>
</organism>
<dbReference type="EMBL" id="CP061839">
    <property type="protein sequence ID" value="QOW61481.1"/>
    <property type="molecule type" value="Genomic_DNA"/>
</dbReference>
<proteinExistence type="predicted"/>
<dbReference type="AlphaFoldDB" id="A0A7S6WQJ0"/>
<dbReference type="PANTHER" id="PTHR43668">
    <property type="entry name" value="ALLANTOINASE"/>
    <property type="match status" value="1"/>
</dbReference>
<dbReference type="PANTHER" id="PTHR43668:SF2">
    <property type="entry name" value="ALLANTOINASE"/>
    <property type="match status" value="1"/>
</dbReference>
<accession>A0A7S6WQJ0</accession>
<dbReference type="RefSeq" id="WP_194076960.1">
    <property type="nucleotide sequence ID" value="NZ_CP061839.1"/>
</dbReference>
<evidence type="ECO:0000256" key="2">
    <source>
        <dbReference type="ARBA" id="ARBA00022723"/>
    </source>
</evidence>
<evidence type="ECO:0000256" key="3">
    <source>
        <dbReference type="ARBA" id="ARBA00022801"/>
    </source>
</evidence>
<dbReference type="GO" id="GO:0005737">
    <property type="term" value="C:cytoplasm"/>
    <property type="evidence" value="ECO:0007669"/>
    <property type="project" value="TreeGrafter"/>
</dbReference>
<dbReference type="InterPro" id="IPR032466">
    <property type="entry name" value="Metal_Hydrolase"/>
</dbReference>
<evidence type="ECO:0000313" key="4">
    <source>
        <dbReference type="EMBL" id="QOW61481.1"/>
    </source>
</evidence>
<evidence type="ECO:0000256" key="1">
    <source>
        <dbReference type="ARBA" id="ARBA00002368"/>
    </source>
</evidence>
<protein>
    <submittedName>
        <fullName evidence="4">Dihydroorotase family protein</fullName>
    </submittedName>
</protein>
<dbReference type="Proteomes" id="UP000593915">
    <property type="component" value="Chromosome"/>
</dbReference>
<dbReference type="GO" id="GO:0046872">
    <property type="term" value="F:metal ion binding"/>
    <property type="evidence" value="ECO:0007669"/>
    <property type="project" value="UniProtKB-KW"/>
</dbReference>
<reference evidence="4 5" key="1">
    <citation type="submission" date="2020-09" db="EMBL/GenBank/DDBJ databases">
        <title>Characterization of Treponema spp. from bovine digital dermatitis in Korea.</title>
        <authorList>
            <person name="Espiritu H.M."/>
            <person name="Cho Y.I."/>
            <person name="Mamuad L."/>
        </authorList>
    </citation>
    <scope>NUCLEOTIDE SEQUENCE [LARGE SCALE GENOMIC DNA]</scope>
    <source>
        <strain evidence="4 5">KS1</strain>
    </source>
</reference>